<accession>A0A8J8JVR8</accession>
<sequence>MTYKIHTKKDSNWTDENGTSVPFKTIKKSEFAIEQAAGKIIKEAVKINGQLTQAKANIKQLVNQAIDAVMSDYSGTKKEFKGNYTIYNFDRSVCVKVKVSRPVKFDEIFINLAKEKINQFLKDGITAKNDFIKDMVMSAFETRNGQLDVDKILSLRRHRDRINDANFLEALDLIDRAIRKPSTATYYQVWLRDDEGKYQAIKLDFSRI</sequence>
<evidence type="ECO:0000313" key="2">
    <source>
        <dbReference type="Proteomes" id="UP000598971"/>
    </source>
</evidence>
<gene>
    <name evidence="1" type="ORF">GD597_03745</name>
</gene>
<protein>
    <submittedName>
        <fullName evidence="1">DUF3164 family protein</fullName>
    </submittedName>
</protein>
<reference evidence="1" key="1">
    <citation type="submission" date="2019-10" db="EMBL/GenBank/DDBJ databases">
        <title>Draft genome sequence of Panacibacter sp. KCS-6.</title>
        <authorList>
            <person name="Yim K.J."/>
        </authorList>
    </citation>
    <scope>NUCLEOTIDE SEQUENCE</scope>
    <source>
        <strain evidence="1">KCS-6</strain>
    </source>
</reference>
<dbReference type="Pfam" id="PF11363">
    <property type="entry name" value="DUF3164"/>
    <property type="match status" value="1"/>
</dbReference>
<comment type="caution">
    <text evidence="1">The sequence shown here is derived from an EMBL/GenBank/DDBJ whole genome shotgun (WGS) entry which is preliminary data.</text>
</comment>
<dbReference type="RefSeq" id="WP_171606478.1">
    <property type="nucleotide sequence ID" value="NZ_WHPF01000002.1"/>
</dbReference>
<dbReference type="AlphaFoldDB" id="A0A8J8JVR8"/>
<dbReference type="InterPro" id="IPR021505">
    <property type="entry name" value="Phage_B3_Orf6"/>
</dbReference>
<keyword evidence="2" id="KW-1185">Reference proteome</keyword>
<name>A0A8J8JVR8_9BACT</name>
<organism evidence="1 2">
    <name type="scientific">Limnovirga soli</name>
    <dbReference type="NCBI Taxonomy" id="2656915"/>
    <lineage>
        <taxon>Bacteria</taxon>
        <taxon>Pseudomonadati</taxon>
        <taxon>Bacteroidota</taxon>
        <taxon>Chitinophagia</taxon>
        <taxon>Chitinophagales</taxon>
        <taxon>Chitinophagaceae</taxon>
        <taxon>Limnovirga</taxon>
    </lineage>
</organism>
<proteinExistence type="predicted"/>
<dbReference type="EMBL" id="WHPF01000002">
    <property type="protein sequence ID" value="NNV54561.1"/>
    <property type="molecule type" value="Genomic_DNA"/>
</dbReference>
<evidence type="ECO:0000313" key="1">
    <source>
        <dbReference type="EMBL" id="NNV54561.1"/>
    </source>
</evidence>
<dbReference type="Proteomes" id="UP000598971">
    <property type="component" value="Unassembled WGS sequence"/>
</dbReference>